<dbReference type="GO" id="GO:0016829">
    <property type="term" value="F:lyase activity"/>
    <property type="evidence" value="ECO:0007669"/>
    <property type="project" value="UniProtKB-KW"/>
</dbReference>
<keyword evidence="4 8" id="KW-0378">Hydrolase</keyword>
<dbReference type="KEGG" id="agy:ATC03_00360"/>
<dbReference type="GO" id="GO:0006508">
    <property type="term" value="P:proteolysis"/>
    <property type="evidence" value="ECO:0007669"/>
    <property type="project" value="UniProtKB-KW"/>
</dbReference>
<evidence type="ECO:0000256" key="8">
    <source>
        <dbReference type="RuleBase" id="RU364100"/>
    </source>
</evidence>
<evidence type="ECO:0000256" key="4">
    <source>
        <dbReference type="ARBA" id="ARBA00022801"/>
    </source>
</evidence>
<evidence type="ECO:0000256" key="7">
    <source>
        <dbReference type="ARBA" id="ARBA00023239"/>
    </source>
</evidence>
<dbReference type="AlphaFoldDB" id="A0A191WB18"/>
<keyword evidence="3" id="KW-0227">DNA damage</keyword>
<protein>
    <recommendedName>
        <fullName evidence="8">Abasic site processing protein</fullName>
        <ecNumber evidence="8">3.4.-.-</ecNumber>
    </recommendedName>
</protein>
<evidence type="ECO:0000256" key="1">
    <source>
        <dbReference type="ARBA" id="ARBA00008136"/>
    </source>
</evidence>
<comment type="similarity">
    <text evidence="1 8">Belongs to the SOS response-associated peptidase family.</text>
</comment>
<keyword evidence="10" id="KW-1185">Reference proteome</keyword>
<dbReference type="RefSeq" id="WP_067871712.1">
    <property type="nucleotide sequence ID" value="NZ_CP013979.1"/>
</dbReference>
<evidence type="ECO:0000256" key="2">
    <source>
        <dbReference type="ARBA" id="ARBA00022670"/>
    </source>
</evidence>
<evidence type="ECO:0000313" key="9">
    <source>
        <dbReference type="EMBL" id="ANJ25450.1"/>
    </source>
</evidence>
<dbReference type="InterPro" id="IPR003738">
    <property type="entry name" value="SRAP"/>
</dbReference>
<dbReference type="Gene3D" id="3.90.1680.10">
    <property type="entry name" value="SOS response associated peptidase-like"/>
    <property type="match status" value="1"/>
</dbReference>
<evidence type="ECO:0000256" key="5">
    <source>
        <dbReference type="ARBA" id="ARBA00023124"/>
    </source>
</evidence>
<gene>
    <name evidence="9" type="ORF">ATC03_00360</name>
</gene>
<dbReference type="OrthoDB" id="9782620at2"/>
<accession>A0A191WB18</accession>
<dbReference type="PANTHER" id="PTHR13604">
    <property type="entry name" value="DC12-RELATED"/>
    <property type="match status" value="1"/>
</dbReference>
<keyword evidence="6" id="KW-0238">DNA-binding</keyword>
<evidence type="ECO:0000313" key="10">
    <source>
        <dbReference type="Proteomes" id="UP000078437"/>
    </source>
</evidence>
<reference evidence="10" key="2">
    <citation type="submission" date="2016-01" db="EMBL/GenBank/DDBJ databases">
        <title>Complete genome sequence of Agromyces aureus AR33T and comparison with related organisms.</title>
        <authorList>
            <person name="Corretto E."/>
            <person name="Antonielli L."/>
            <person name="Sessitsch A."/>
            <person name="Brader G."/>
        </authorList>
    </citation>
    <scope>NUCLEOTIDE SEQUENCE [LARGE SCALE GENOMIC DNA]</scope>
    <source>
        <strain evidence="10">AR33</strain>
    </source>
</reference>
<dbReference type="GO" id="GO:0003697">
    <property type="term" value="F:single-stranded DNA binding"/>
    <property type="evidence" value="ECO:0007669"/>
    <property type="project" value="InterPro"/>
</dbReference>
<dbReference type="EC" id="3.4.-.-" evidence="8"/>
<proteinExistence type="inferred from homology"/>
<name>A0A191WB18_9MICO</name>
<dbReference type="EMBL" id="CP013979">
    <property type="protein sequence ID" value="ANJ25450.1"/>
    <property type="molecule type" value="Genomic_DNA"/>
</dbReference>
<sequence>MCGRFANDAKVDELIQEFVAAGGDYKDWRPQYSIAPTEVIPIVRERADRDTGEITRMLDAAAWNFHPPFLKDAKRPQFNTRIETVATNGLWKGAFASSRCLVPMRGYYEWTGEPGKKRAWFLHGDQPLLAAAGIYTVRKVDDEWHVSTSIITREAKDASGEVHDRMPVFLEADFWGEYLDPAKLDESGKARMVDQLASESDKVASTISVYEVDRRVNNSRAVDPGDASLIDPLPGSGRVELSGVRADVDAT</sequence>
<dbReference type="InterPro" id="IPR036590">
    <property type="entry name" value="SRAP-like"/>
</dbReference>
<dbReference type="Proteomes" id="UP000078437">
    <property type="component" value="Chromosome"/>
</dbReference>
<dbReference type="GO" id="GO:0008233">
    <property type="term" value="F:peptidase activity"/>
    <property type="evidence" value="ECO:0007669"/>
    <property type="project" value="UniProtKB-KW"/>
</dbReference>
<dbReference type="PANTHER" id="PTHR13604:SF0">
    <property type="entry name" value="ABASIC SITE PROCESSING PROTEIN HMCES"/>
    <property type="match status" value="1"/>
</dbReference>
<keyword evidence="2 8" id="KW-0645">Protease</keyword>
<dbReference type="GO" id="GO:0106300">
    <property type="term" value="P:protein-DNA covalent cross-linking repair"/>
    <property type="evidence" value="ECO:0007669"/>
    <property type="project" value="InterPro"/>
</dbReference>
<dbReference type="STRING" id="453304.ATC03_00360"/>
<reference evidence="9 10" key="1">
    <citation type="journal article" date="2016" name="Int. J. Syst. Evol. Microbiol.">
        <title>Agromyces aureus sp. nov., isolated from the rhizosphere of Salix caprea L. grown in a heavy-metal-contaminated soil.</title>
        <authorList>
            <person name="Corretto E."/>
            <person name="Antonielli L."/>
            <person name="Sessitsch A."/>
            <person name="Compant S."/>
            <person name="Gorfer M."/>
            <person name="Kuffner M."/>
            <person name="Brader G."/>
        </authorList>
    </citation>
    <scope>NUCLEOTIDE SEQUENCE [LARGE SCALE GENOMIC DNA]</scope>
    <source>
        <strain evidence="9 10">AR33</strain>
    </source>
</reference>
<keyword evidence="5" id="KW-0190">Covalent protein-DNA linkage</keyword>
<evidence type="ECO:0000256" key="3">
    <source>
        <dbReference type="ARBA" id="ARBA00022763"/>
    </source>
</evidence>
<keyword evidence="7" id="KW-0456">Lyase</keyword>
<evidence type="ECO:0000256" key="6">
    <source>
        <dbReference type="ARBA" id="ARBA00023125"/>
    </source>
</evidence>
<dbReference type="Pfam" id="PF02586">
    <property type="entry name" value="SRAP"/>
    <property type="match status" value="1"/>
</dbReference>
<dbReference type="SUPFAM" id="SSF143081">
    <property type="entry name" value="BB1717-like"/>
    <property type="match status" value="1"/>
</dbReference>
<organism evidence="9 10">
    <name type="scientific">Agromyces aureus</name>
    <dbReference type="NCBI Taxonomy" id="453304"/>
    <lineage>
        <taxon>Bacteria</taxon>
        <taxon>Bacillati</taxon>
        <taxon>Actinomycetota</taxon>
        <taxon>Actinomycetes</taxon>
        <taxon>Micrococcales</taxon>
        <taxon>Microbacteriaceae</taxon>
        <taxon>Agromyces</taxon>
    </lineage>
</organism>